<dbReference type="EMBL" id="BSXT01004200">
    <property type="protein sequence ID" value="GMF57101.1"/>
    <property type="molecule type" value="Genomic_DNA"/>
</dbReference>
<reference evidence="2" key="1">
    <citation type="submission" date="2023-04" db="EMBL/GenBank/DDBJ databases">
        <title>Phytophthora fragariaefolia NBRC 109709.</title>
        <authorList>
            <person name="Ichikawa N."/>
            <person name="Sato H."/>
            <person name="Tonouchi N."/>
        </authorList>
    </citation>
    <scope>NUCLEOTIDE SEQUENCE</scope>
    <source>
        <strain evidence="2">NBRC 109709</strain>
    </source>
</reference>
<dbReference type="Proteomes" id="UP001165121">
    <property type="component" value="Unassembled WGS sequence"/>
</dbReference>
<organism evidence="2 3">
    <name type="scientific">Phytophthora fragariaefolia</name>
    <dbReference type="NCBI Taxonomy" id="1490495"/>
    <lineage>
        <taxon>Eukaryota</taxon>
        <taxon>Sar</taxon>
        <taxon>Stramenopiles</taxon>
        <taxon>Oomycota</taxon>
        <taxon>Peronosporomycetes</taxon>
        <taxon>Peronosporales</taxon>
        <taxon>Peronosporaceae</taxon>
        <taxon>Phytophthora</taxon>
    </lineage>
</organism>
<keyword evidence="3" id="KW-1185">Reference proteome</keyword>
<evidence type="ECO:0000313" key="3">
    <source>
        <dbReference type="Proteomes" id="UP001165121"/>
    </source>
</evidence>
<accession>A0A9W6Y9D2</accession>
<evidence type="ECO:0000256" key="1">
    <source>
        <dbReference type="SAM" id="MobiDB-lite"/>
    </source>
</evidence>
<protein>
    <submittedName>
        <fullName evidence="2">Unnamed protein product</fullName>
    </submittedName>
</protein>
<evidence type="ECO:0000313" key="2">
    <source>
        <dbReference type="EMBL" id="GMF57101.1"/>
    </source>
</evidence>
<gene>
    <name evidence="2" type="ORF">Pfra01_002434500</name>
</gene>
<dbReference type="OrthoDB" id="120693at2759"/>
<dbReference type="AlphaFoldDB" id="A0A9W6Y9D2"/>
<name>A0A9W6Y9D2_9STRA</name>
<feature type="compositionally biased region" description="Basic and acidic residues" evidence="1">
    <location>
        <begin position="55"/>
        <end position="68"/>
    </location>
</feature>
<feature type="region of interest" description="Disordered" evidence="1">
    <location>
        <begin position="39"/>
        <end position="68"/>
    </location>
</feature>
<sequence>MVGERSPVAMANEGYAAWCSALEEQEQADRLSEAFWRMDGGGDAPRIPVQTRSGLESERRTLGAKREATTTVESLRGCRRLVGEDVPSRDGGQRVGSGAVCLDPRADDARSLGEVLD</sequence>
<proteinExistence type="predicted"/>
<comment type="caution">
    <text evidence="2">The sequence shown here is derived from an EMBL/GenBank/DDBJ whole genome shotgun (WGS) entry which is preliminary data.</text>
</comment>